<evidence type="ECO:0000256" key="1">
    <source>
        <dbReference type="SAM" id="MobiDB-lite"/>
    </source>
</evidence>
<dbReference type="Proteomes" id="UP001283341">
    <property type="component" value="Unassembled WGS sequence"/>
</dbReference>
<reference evidence="2" key="1">
    <citation type="journal article" date="2023" name="Mol. Phylogenet. Evol.">
        <title>Genome-scale phylogeny and comparative genomics of the fungal order Sordariales.</title>
        <authorList>
            <person name="Hensen N."/>
            <person name="Bonometti L."/>
            <person name="Westerberg I."/>
            <person name="Brannstrom I.O."/>
            <person name="Guillou S."/>
            <person name="Cros-Aarteil S."/>
            <person name="Calhoun S."/>
            <person name="Haridas S."/>
            <person name="Kuo A."/>
            <person name="Mondo S."/>
            <person name="Pangilinan J."/>
            <person name="Riley R."/>
            <person name="LaButti K."/>
            <person name="Andreopoulos B."/>
            <person name="Lipzen A."/>
            <person name="Chen C."/>
            <person name="Yan M."/>
            <person name="Daum C."/>
            <person name="Ng V."/>
            <person name="Clum A."/>
            <person name="Steindorff A."/>
            <person name="Ohm R.A."/>
            <person name="Martin F."/>
            <person name="Silar P."/>
            <person name="Natvig D.O."/>
            <person name="Lalanne C."/>
            <person name="Gautier V."/>
            <person name="Ament-Velasquez S.L."/>
            <person name="Kruys A."/>
            <person name="Hutchinson M.I."/>
            <person name="Powell A.J."/>
            <person name="Barry K."/>
            <person name="Miller A.N."/>
            <person name="Grigoriev I.V."/>
            <person name="Debuchy R."/>
            <person name="Gladieux P."/>
            <person name="Hiltunen Thoren M."/>
            <person name="Johannesson H."/>
        </authorList>
    </citation>
    <scope>NUCLEOTIDE SEQUENCE</scope>
    <source>
        <strain evidence="2">CBS 118394</strain>
    </source>
</reference>
<feature type="region of interest" description="Disordered" evidence="1">
    <location>
        <begin position="373"/>
        <end position="544"/>
    </location>
</feature>
<feature type="compositionally biased region" description="Basic and acidic residues" evidence="1">
    <location>
        <begin position="332"/>
        <end position="345"/>
    </location>
</feature>
<feature type="compositionally biased region" description="Polar residues" evidence="1">
    <location>
        <begin position="390"/>
        <end position="399"/>
    </location>
</feature>
<keyword evidence="3" id="KW-1185">Reference proteome</keyword>
<feature type="compositionally biased region" description="Polar residues" evidence="1">
    <location>
        <begin position="435"/>
        <end position="448"/>
    </location>
</feature>
<evidence type="ECO:0000313" key="2">
    <source>
        <dbReference type="EMBL" id="KAK3331280.1"/>
    </source>
</evidence>
<proteinExistence type="predicted"/>
<sequence length="544" mass="62213">MGPQDSQREIDLLSYQNGNLELAIQAVKEMDTAENACDRIQSAAERVKRVLPRSANFQTRDLDRLVLDYKTTYAFIRRQIRAEFPEANIVDHSRLVAKPNDQFVENLKRHSCLCPLTVFLRLVAESLTRLRIDIDINPEKMKPRKMNPGKANAKKDTDKNILWGKIRPLQEILNTLNKNIKPFQHVDLNGNKQGPQFYPGVAACLMFHEENSCFTVTSSAVRFQRLTGLGEFGYKVRQNYIQMMRGRLPSGTQKRIEEVEKASQELYEQFENKDWKTAPYKNPFKDKEGGDPGRVMKVELRGQAATVNPNGNYKVACLVDFCRFVITRPTKGDTKEDKQTQDDLRKAKRGRQPFPANSCAEWEMWITILSKPEPPSTAMRRPVAKYQGMPRSNTYANPTTDRHGQPERVPVPVPRYPSTAEYGVPTGPWNPAQKPYNQQYRLQPQPTRGLQPESQRRINQPTYPPPTAARGRQRYGQMAPNQPAYPPPAATRGQQGYGQMAPNQPVYPPMSGRQALTSRQQLPYPQPKPSKQQQKKSRSCFSLW</sequence>
<name>A0AAE0MGF6_9PEZI</name>
<protein>
    <submittedName>
        <fullName evidence="2">Uncharacterized protein</fullName>
    </submittedName>
</protein>
<dbReference type="AlphaFoldDB" id="A0AAE0MGF6"/>
<comment type="caution">
    <text evidence="2">The sequence shown here is derived from an EMBL/GenBank/DDBJ whole genome shotgun (WGS) entry which is preliminary data.</text>
</comment>
<evidence type="ECO:0000313" key="3">
    <source>
        <dbReference type="Proteomes" id="UP001283341"/>
    </source>
</evidence>
<organism evidence="2 3">
    <name type="scientific">Apodospora peruviana</name>
    <dbReference type="NCBI Taxonomy" id="516989"/>
    <lineage>
        <taxon>Eukaryota</taxon>
        <taxon>Fungi</taxon>
        <taxon>Dikarya</taxon>
        <taxon>Ascomycota</taxon>
        <taxon>Pezizomycotina</taxon>
        <taxon>Sordariomycetes</taxon>
        <taxon>Sordariomycetidae</taxon>
        <taxon>Sordariales</taxon>
        <taxon>Lasiosphaeriaceae</taxon>
        <taxon>Apodospora</taxon>
    </lineage>
</organism>
<feature type="region of interest" description="Disordered" evidence="1">
    <location>
        <begin position="332"/>
        <end position="353"/>
    </location>
</feature>
<accession>A0AAE0MGF6</accession>
<gene>
    <name evidence="2" type="ORF">B0H66DRAFT_613531</name>
</gene>
<dbReference type="EMBL" id="JAUEDM010000001">
    <property type="protein sequence ID" value="KAK3331280.1"/>
    <property type="molecule type" value="Genomic_DNA"/>
</dbReference>
<reference evidence="2" key="2">
    <citation type="submission" date="2023-06" db="EMBL/GenBank/DDBJ databases">
        <authorList>
            <consortium name="Lawrence Berkeley National Laboratory"/>
            <person name="Haridas S."/>
            <person name="Hensen N."/>
            <person name="Bonometti L."/>
            <person name="Westerberg I."/>
            <person name="Brannstrom I.O."/>
            <person name="Guillou S."/>
            <person name="Cros-Aarteil S."/>
            <person name="Calhoun S."/>
            <person name="Kuo A."/>
            <person name="Mondo S."/>
            <person name="Pangilinan J."/>
            <person name="Riley R."/>
            <person name="Labutti K."/>
            <person name="Andreopoulos B."/>
            <person name="Lipzen A."/>
            <person name="Chen C."/>
            <person name="Yanf M."/>
            <person name="Daum C."/>
            <person name="Ng V."/>
            <person name="Clum A."/>
            <person name="Steindorff A."/>
            <person name="Ohm R."/>
            <person name="Martin F."/>
            <person name="Silar P."/>
            <person name="Natvig D."/>
            <person name="Lalanne C."/>
            <person name="Gautier V."/>
            <person name="Ament-Velasquez S.L."/>
            <person name="Kruys A."/>
            <person name="Hutchinson M.I."/>
            <person name="Powell A.J."/>
            <person name="Barry K."/>
            <person name="Miller A.N."/>
            <person name="Grigoriev I.V."/>
            <person name="Debuchy R."/>
            <person name="Gladieux P."/>
            <person name="Thoren M.H."/>
            <person name="Johannesson H."/>
        </authorList>
    </citation>
    <scope>NUCLEOTIDE SEQUENCE</scope>
    <source>
        <strain evidence="2">CBS 118394</strain>
    </source>
</reference>